<comment type="caution">
    <text evidence="1">The sequence shown here is derived from an EMBL/GenBank/DDBJ whole genome shotgun (WGS) entry which is preliminary data.</text>
</comment>
<dbReference type="InterPro" id="IPR010775">
    <property type="entry name" value="DUF1365"/>
</dbReference>
<sequence>MSELRSALYAGTVRHVRLKPRRHRLAYRMVSVLLDLDELEDLSRRLWLFSRNRFNLFSFHDRDHGSERGRPPSAGGLKAEVEALLRTAGLAPDGGAVRLLAMPRILGYAFNPLSVYFCHRRSGELMAVLYEVNNTFGQRHSYLIPVEAADGPVLRQHAAKRFHVSPFMDMELTYAFRVLPPGDGLAVAILVSGADGPVLSAVHTAARRPLTDRQLARAAFAYPLLTFKVVAAIHWEALWLWAKGIGLRARPAPPAAAVSIVPSSRPGGR</sequence>
<evidence type="ECO:0000313" key="2">
    <source>
        <dbReference type="Proteomes" id="UP001242480"/>
    </source>
</evidence>
<organism evidence="1 2">
    <name type="scientific">Labrys wisconsinensis</name>
    <dbReference type="NCBI Taxonomy" id="425677"/>
    <lineage>
        <taxon>Bacteria</taxon>
        <taxon>Pseudomonadati</taxon>
        <taxon>Pseudomonadota</taxon>
        <taxon>Alphaproteobacteria</taxon>
        <taxon>Hyphomicrobiales</taxon>
        <taxon>Xanthobacteraceae</taxon>
        <taxon>Labrys</taxon>
    </lineage>
</organism>
<name>A0ABU0JCA9_9HYPH</name>
<dbReference type="RefSeq" id="WP_307277860.1">
    <property type="nucleotide sequence ID" value="NZ_JAUSVX010000010.1"/>
</dbReference>
<dbReference type="EMBL" id="JAUSVX010000010">
    <property type="protein sequence ID" value="MDQ0471924.1"/>
    <property type="molecule type" value="Genomic_DNA"/>
</dbReference>
<gene>
    <name evidence="1" type="ORF">QO011_004951</name>
</gene>
<reference evidence="1 2" key="1">
    <citation type="submission" date="2023-07" db="EMBL/GenBank/DDBJ databases">
        <title>Genomic Encyclopedia of Type Strains, Phase IV (KMG-IV): sequencing the most valuable type-strain genomes for metagenomic binning, comparative biology and taxonomic classification.</title>
        <authorList>
            <person name="Goeker M."/>
        </authorList>
    </citation>
    <scope>NUCLEOTIDE SEQUENCE [LARGE SCALE GENOMIC DNA]</scope>
    <source>
        <strain evidence="1 2">DSM 19619</strain>
    </source>
</reference>
<evidence type="ECO:0000313" key="1">
    <source>
        <dbReference type="EMBL" id="MDQ0471924.1"/>
    </source>
</evidence>
<dbReference type="Proteomes" id="UP001242480">
    <property type="component" value="Unassembled WGS sequence"/>
</dbReference>
<keyword evidence="2" id="KW-1185">Reference proteome</keyword>
<dbReference type="PANTHER" id="PTHR33973">
    <property type="entry name" value="OS07G0153300 PROTEIN"/>
    <property type="match status" value="1"/>
</dbReference>
<protein>
    <submittedName>
        <fullName evidence="1">DUF1365 family protein</fullName>
    </submittedName>
</protein>
<dbReference type="Pfam" id="PF07103">
    <property type="entry name" value="DUF1365"/>
    <property type="match status" value="1"/>
</dbReference>
<dbReference type="PANTHER" id="PTHR33973:SF4">
    <property type="entry name" value="OS07G0153300 PROTEIN"/>
    <property type="match status" value="1"/>
</dbReference>
<proteinExistence type="predicted"/>
<accession>A0ABU0JCA9</accession>